<evidence type="ECO:0000256" key="4">
    <source>
        <dbReference type="ARBA" id="ARBA00022679"/>
    </source>
</evidence>
<dbReference type="AlphaFoldDB" id="A0A0F9MXE3"/>
<comment type="cofactor">
    <cofactor evidence="1">
        <name>pyridoxal 5'-phosphate</name>
        <dbReference type="ChEBI" id="CHEBI:597326"/>
    </cofactor>
</comment>
<dbReference type="PROSITE" id="PS00105">
    <property type="entry name" value="AA_TRANSFER_CLASS_1"/>
    <property type="match status" value="1"/>
</dbReference>
<dbReference type="CDD" id="cd00609">
    <property type="entry name" value="AAT_like"/>
    <property type="match status" value="1"/>
</dbReference>
<dbReference type="InterPro" id="IPR015424">
    <property type="entry name" value="PyrdxlP-dep_Trfase"/>
</dbReference>
<comment type="caution">
    <text evidence="7">The sequence shown here is derived from an EMBL/GenBank/DDBJ whole genome shotgun (WGS) entry which is preliminary data.</text>
</comment>
<dbReference type="InterPro" id="IPR004839">
    <property type="entry name" value="Aminotransferase_I/II_large"/>
</dbReference>
<evidence type="ECO:0000256" key="3">
    <source>
        <dbReference type="ARBA" id="ARBA00022576"/>
    </source>
</evidence>
<dbReference type="InterPro" id="IPR015421">
    <property type="entry name" value="PyrdxlP-dep_Trfase_major"/>
</dbReference>
<proteinExistence type="inferred from homology"/>
<dbReference type="Gene3D" id="3.90.1150.10">
    <property type="entry name" value="Aspartate Aminotransferase, domain 1"/>
    <property type="match status" value="1"/>
</dbReference>
<reference evidence="7" key="1">
    <citation type="journal article" date="2015" name="Nature">
        <title>Complex archaea that bridge the gap between prokaryotes and eukaryotes.</title>
        <authorList>
            <person name="Spang A."/>
            <person name="Saw J.H."/>
            <person name="Jorgensen S.L."/>
            <person name="Zaremba-Niedzwiedzka K."/>
            <person name="Martijn J."/>
            <person name="Lind A.E."/>
            <person name="van Eijk R."/>
            <person name="Schleper C."/>
            <person name="Guy L."/>
            <person name="Ettema T.J."/>
        </authorList>
    </citation>
    <scope>NUCLEOTIDE SEQUENCE</scope>
</reference>
<keyword evidence="3" id="KW-0032">Aminotransferase</keyword>
<dbReference type="EMBL" id="LAZR01008040">
    <property type="protein sequence ID" value="KKM81305.1"/>
    <property type="molecule type" value="Genomic_DNA"/>
</dbReference>
<dbReference type="PANTHER" id="PTHR43807">
    <property type="entry name" value="FI04487P"/>
    <property type="match status" value="1"/>
</dbReference>
<dbReference type="Pfam" id="PF00155">
    <property type="entry name" value="Aminotran_1_2"/>
    <property type="match status" value="1"/>
</dbReference>
<organism evidence="7">
    <name type="scientific">marine sediment metagenome</name>
    <dbReference type="NCBI Taxonomy" id="412755"/>
    <lineage>
        <taxon>unclassified sequences</taxon>
        <taxon>metagenomes</taxon>
        <taxon>ecological metagenomes</taxon>
    </lineage>
</organism>
<evidence type="ECO:0000313" key="7">
    <source>
        <dbReference type="EMBL" id="KKM81305.1"/>
    </source>
</evidence>
<protein>
    <recommendedName>
        <fullName evidence="6">Aminotransferase class I/classII large domain-containing protein</fullName>
    </recommendedName>
</protein>
<dbReference type="InterPro" id="IPR051326">
    <property type="entry name" value="Kynurenine-oxoglutarate_AT"/>
</dbReference>
<dbReference type="PANTHER" id="PTHR43807:SF21">
    <property type="entry name" value="AMINOTRANSFERASE"/>
    <property type="match status" value="1"/>
</dbReference>
<name>A0A0F9MXE3_9ZZZZ</name>
<dbReference type="GO" id="GO:0030170">
    <property type="term" value="F:pyridoxal phosphate binding"/>
    <property type="evidence" value="ECO:0007669"/>
    <property type="project" value="InterPro"/>
</dbReference>
<dbReference type="GO" id="GO:0016212">
    <property type="term" value="F:kynurenine-oxoglutarate transaminase activity"/>
    <property type="evidence" value="ECO:0007669"/>
    <property type="project" value="TreeGrafter"/>
</dbReference>
<evidence type="ECO:0000259" key="6">
    <source>
        <dbReference type="Pfam" id="PF00155"/>
    </source>
</evidence>
<comment type="similarity">
    <text evidence="2">Belongs to the class-I pyridoxal-phosphate-dependent aminotransferase family.</text>
</comment>
<gene>
    <name evidence="7" type="ORF">LCGC14_1331190</name>
</gene>
<evidence type="ECO:0000256" key="2">
    <source>
        <dbReference type="ARBA" id="ARBA00007441"/>
    </source>
</evidence>
<dbReference type="Gene3D" id="3.40.640.10">
    <property type="entry name" value="Type I PLP-dependent aspartate aminotransferase-like (Major domain)"/>
    <property type="match status" value="1"/>
</dbReference>
<dbReference type="SUPFAM" id="SSF53383">
    <property type="entry name" value="PLP-dependent transferases"/>
    <property type="match status" value="1"/>
</dbReference>
<keyword evidence="5" id="KW-0663">Pyridoxal phosphate</keyword>
<dbReference type="InterPro" id="IPR004838">
    <property type="entry name" value="NHTrfase_class1_PyrdxlP-BS"/>
</dbReference>
<dbReference type="GO" id="GO:0005737">
    <property type="term" value="C:cytoplasm"/>
    <property type="evidence" value="ECO:0007669"/>
    <property type="project" value="TreeGrafter"/>
</dbReference>
<evidence type="ECO:0000256" key="1">
    <source>
        <dbReference type="ARBA" id="ARBA00001933"/>
    </source>
</evidence>
<feature type="domain" description="Aminotransferase class I/classII large" evidence="6">
    <location>
        <begin position="27"/>
        <end position="383"/>
    </location>
</feature>
<accession>A0A0F9MXE3</accession>
<keyword evidence="4" id="KW-0808">Transferase</keyword>
<dbReference type="FunFam" id="3.40.640.10:FF:000033">
    <property type="entry name" value="Aspartate aminotransferase"/>
    <property type="match status" value="1"/>
</dbReference>
<dbReference type="InterPro" id="IPR015422">
    <property type="entry name" value="PyrdxlP-dep_Trfase_small"/>
</dbReference>
<evidence type="ECO:0000256" key="5">
    <source>
        <dbReference type="ARBA" id="ARBA00022898"/>
    </source>
</evidence>
<sequence length="388" mass="44160">MGIMSRSLEHFQESVIREMTRKAIENDAINLSQGMPDFSPPIELIEGIKEGLDEEEHQYSVTYGRTDLREKISEKLQDYNKLVVDPYNELTITCGASEAIASSILAITNPGDEILILEPWYENYVPITYLAQGKPVFVSLSKETYSIDEEVLKSNINKKTKAIIINSPHNPTGKVFSPEDFKIISDLCIDHDIFVVTDEIYEHIIFDGLKHLSIGSFDSMKERTITISGFSKTFSVTGWRIGYVAANQELMNGIRKVHDYLTVCAPSLLQYAILKAFDLSSIYYNELINRYQKNRDFLHKQLLSLGMKVFNPQGAYYMFADISQFGMNDIEFANYLVKDEGVATVPGSSFYMNNRFGNNPGSNYVRFSFSQKLETLQNAADRIKKRLI</sequence>